<feature type="domain" description="G5" evidence="4">
    <location>
        <begin position="238"/>
        <end position="318"/>
    </location>
</feature>
<comment type="similarity">
    <text evidence="1">Belongs to the transglycosylase family. Rpf subfamily.</text>
</comment>
<dbReference type="STRING" id="351607.Acel_0177"/>
<accession>A0LR92</accession>
<dbReference type="GO" id="GO:0016787">
    <property type="term" value="F:hydrolase activity"/>
    <property type="evidence" value="ECO:0007669"/>
    <property type="project" value="UniProtKB-KW"/>
</dbReference>
<reference evidence="5 6" key="1">
    <citation type="journal article" date="2009" name="Genome Res.">
        <title>Complete genome of the cellulolytic thermophile Acidothermus cellulolyticus 11B provides insights into its ecophysiological and evolutionary adaptations.</title>
        <authorList>
            <person name="Barabote R.D."/>
            <person name="Xie G."/>
            <person name="Leu D.H."/>
            <person name="Normand P."/>
            <person name="Necsulea A."/>
            <person name="Daubin V."/>
            <person name="Medigue C."/>
            <person name="Adney W.S."/>
            <person name="Xu X.C."/>
            <person name="Lapidus A."/>
            <person name="Parales R.E."/>
            <person name="Detter C."/>
            <person name="Pujic P."/>
            <person name="Bruce D."/>
            <person name="Lavire C."/>
            <person name="Challacombe J.F."/>
            <person name="Brettin T.S."/>
            <person name="Berry A.M."/>
        </authorList>
    </citation>
    <scope>NUCLEOTIDE SEQUENCE [LARGE SCALE GENOMIC DNA]</scope>
    <source>
        <strain evidence="6">ATCC 43068 / DSM 8971 / 11B</strain>
    </source>
</reference>
<dbReference type="PANTHER" id="PTHR39160">
    <property type="entry name" value="CELL WALL-BINDING PROTEIN YOCH"/>
    <property type="match status" value="1"/>
</dbReference>
<dbReference type="Pfam" id="PF03990">
    <property type="entry name" value="DUF348"/>
    <property type="match status" value="3"/>
</dbReference>
<dbReference type="Pfam" id="PF07501">
    <property type="entry name" value="G5"/>
    <property type="match status" value="1"/>
</dbReference>
<name>A0LR92_ACIC1</name>
<dbReference type="InterPro" id="IPR010618">
    <property type="entry name" value="RPF"/>
</dbReference>
<dbReference type="InterPro" id="IPR051933">
    <property type="entry name" value="Resuscitation_pf_RpfB"/>
</dbReference>
<protein>
    <submittedName>
        <fullName evidence="5">G5 domain protein</fullName>
    </submittedName>
</protein>
<dbReference type="Proteomes" id="UP000008221">
    <property type="component" value="Chromosome"/>
</dbReference>
<dbReference type="InterPro" id="IPR023346">
    <property type="entry name" value="Lysozyme-like_dom_sf"/>
</dbReference>
<dbReference type="AlphaFoldDB" id="A0LR92"/>
<dbReference type="PANTHER" id="PTHR39160:SF4">
    <property type="entry name" value="RESUSCITATION-PROMOTING FACTOR RPFB"/>
    <property type="match status" value="1"/>
</dbReference>
<dbReference type="Pfam" id="PF06737">
    <property type="entry name" value="Transglycosylas"/>
    <property type="match status" value="1"/>
</dbReference>
<dbReference type="SMART" id="SM01208">
    <property type="entry name" value="G5"/>
    <property type="match status" value="1"/>
</dbReference>
<dbReference type="Gene3D" id="1.10.530.10">
    <property type="match status" value="1"/>
</dbReference>
<dbReference type="KEGG" id="ace:Acel_0177"/>
<dbReference type="InParanoid" id="A0LR92"/>
<dbReference type="CDD" id="cd13925">
    <property type="entry name" value="RPF"/>
    <property type="match status" value="1"/>
</dbReference>
<dbReference type="Gene3D" id="2.20.230.10">
    <property type="entry name" value="Resuscitation-promoting factor rpfb"/>
    <property type="match status" value="1"/>
</dbReference>
<dbReference type="SUPFAM" id="SSF53955">
    <property type="entry name" value="Lysozyme-like"/>
    <property type="match status" value="1"/>
</dbReference>
<evidence type="ECO:0000256" key="3">
    <source>
        <dbReference type="ARBA" id="ARBA00022801"/>
    </source>
</evidence>
<dbReference type="InterPro" id="IPR007137">
    <property type="entry name" value="DUF348"/>
</dbReference>
<evidence type="ECO:0000313" key="5">
    <source>
        <dbReference type="EMBL" id="ABK51952.1"/>
    </source>
</evidence>
<keyword evidence="2" id="KW-0732">Signal</keyword>
<gene>
    <name evidence="5" type="ordered locus">Acel_0177</name>
</gene>
<evidence type="ECO:0000256" key="1">
    <source>
        <dbReference type="ARBA" id="ARBA00010830"/>
    </source>
</evidence>
<dbReference type="eggNOG" id="COG3583">
    <property type="taxonomic scope" value="Bacteria"/>
</dbReference>
<organism evidence="5 6">
    <name type="scientific">Acidothermus cellulolyticus (strain ATCC 43068 / DSM 8971 / 11B)</name>
    <dbReference type="NCBI Taxonomy" id="351607"/>
    <lineage>
        <taxon>Bacteria</taxon>
        <taxon>Bacillati</taxon>
        <taxon>Actinomycetota</taxon>
        <taxon>Actinomycetes</taxon>
        <taxon>Acidothermales</taxon>
        <taxon>Acidothermaceae</taxon>
        <taxon>Acidothermus</taxon>
    </lineage>
</organism>
<dbReference type="HOGENOM" id="CLU_036884_1_1_11"/>
<evidence type="ECO:0000256" key="2">
    <source>
        <dbReference type="ARBA" id="ARBA00022729"/>
    </source>
</evidence>
<keyword evidence="3" id="KW-0378">Hydrolase</keyword>
<keyword evidence="6" id="KW-1185">Reference proteome</keyword>
<evidence type="ECO:0000259" key="4">
    <source>
        <dbReference type="PROSITE" id="PS51109"/>
    </source>
</evidence>
<dbReference type="InterPro" id="IPR011098">
    <property type="entry name" value="G5_dom"/>
</dbReference>
<proteinExistence type="inferred from homology"/>
<evidence type="ECO:0000313" key="6">
    <source>
        <dbReference type="Proteomes" id="UP000008221"/>
    </source>
</evidence>
<dbReference type="EMBL" id="CP000481">
    <property type="protein sequence ID" value="ABK51952.1"/>
    <property type="molecule type" value="Genomic_DNA"/>
</dbReference>
<sequence>MLPSLWRPAAAGCPPGWDGRKNYAYVIPAVHVTGRPSPGSVVRKRLILATGSGLVAAAVLSAAAGYAAHQASVVLVVDGHVQHVRTHARSVADVLKKQHIAVGPHDSVTPATNSRIHDGQTVTVTHGRLLTVTVDGVTRRVWVAANSVADALRYIGIRTAGARLSVNRFARVPLSGMDISINLPHTLSVVVDGRVQSIVTTDDTIGGALQSAGIRLNPDDEVSVPLEERPADGVTVVITRITIGQTTEQVPIPYNTVTTYDSSLYVGTRKVSQLGHNGVLVRTYRVTYANGTERSKQLLSSQVSVPPTPQVVLVGTKPIPVAPAPTYSVKSDGLNWAALARCESGGRPNLVDPPYYGLYQFTLPTWRAVGGRGLPSDASPSEQTYRAQLLYQRSDWRRQWPVCGHYLFS</sequence>
<dbReference type="PROSITE" id="PS51109">
    <property type="entry name" value="G5"/>
    <property type="match status" value="1"/>
</dbReference>